<reference evidence="1 2" key="1">
    <citation type="submission" date="2019-07" db="EMBL/GenBank/DDBJ databases">
        <title>Genome sequencing of lignin-degrading bacterial isolates.</title>
        <authorList>
            <person name="Gladden J."/>
        </authorList>
    </citation>
    <scope>NUCLEOTIDE SEQUENCE [LARGE SCALE GENOMIC DNA]</scope>
    <source>
        <strain evidence="1 2">J11</strain>
    </source>
</reference>
<evidence type="ECO:0000313" key="2">
    <source>
        <dbReference type="Proteomes" id="UP000318141"/>
    </source>
</evidence>
<name>A0A562BDG1_9BURK</name>
<evidence type="ECO:0000313" key="1">
    <source>
        <dbReference type="EMBL" id="TWG82960.1"/>
    </source>
</evidence>
<protein>
    <submittedName>
        <fullName evidence="1">Uncharacterized protein</fullName>
    </submittedName>
</protein>
<dbReference type="AlphaFoldDB" id="A0A562BDG1"/>
<sequence>MNDITLFPADIATMSIGQLAALPAAQKAEIDKNLDEALDWLKKARAKFDAALDAAYGEQARAALRESGRDFGTAHISEGPLHIKFELPKKVSWDQKKLGDIVAHIVAAGDKVEHFIDVKLAVSESRFTNWPPTLQQEFAAARTVEPGKPSFTLSIDSEH</sequence>
<accession>A0A562BDG1</accession>
<gene>
    <name evidence="1" type="ORF">L602_003300000170</name>
</gene>
<proteinExistence type="predicted"/>
<dbReference type="OrthoDB" id="6058064at2"/>
<organism evidence="1 2">
    <name type="scientific">Cupriavidus gilardii J11</name>
    <dbReference type="NCBI Taxonomy" id="936133"/>
    <lineage>
        <taxon>Bacteria</taxon>
        <taxon>Pseudomonadati</taxon>
        <taxon>Pseudomonadota</taxon>
        <taxon>Betaproteobacteria</taxon>
        <taxon>Burkholderiales</taxon>
        <taxon>Burkholderiaceae</taxon>
        <taxon>Cupriavidus</taxon>
    </lineage>
</organism>
<dbReference type="EMBL" id="VLJN01000027">
    <property type="protein sequence ID" value="TWG82960.1"/>
    <property type="molecule type" value="Genomic_DNA"/>
</dbReference>
<dbReference type="Proteomes" id="UP000318141">
    <property type="component" value="Unassembled WGS sequence"/>
</dbReference>
<keyword evidence="2" id="KW-1185">Reference proteome</keyword>
<comment type="caution">
    <text evidence="1">The sequence shown here is derived from an EMBL/GenBank/DDBJ whole genome shotgun (WGS) entry which is preliminary data.</text>
</comment>